<accession>A0A2N3NEL4</accession>
<dbReference type="InParanoid" id="A0A2N3NEL4"/>
<evidence type="ECO:0000313" key="4">
    <source>
        <dbReference type="Proteomes" id="UP000233524"/>
    </source>
</evidence>
<dbReference type="Proteomes" id="UP000233524">
    <property type="component" value="Unassembled WGS sequence"/>
</dbReference>
<dbReference type="VEuPathDB" id="FungiDB:jhhlp_002632"/>
<feature type="domain" description="Ribosome-assembly protein 3 C-terminal" evidence="2">
    <location>
        <begin position="10"/>
        <end position="49"/>
    </location>
</feature>
<reference evidence="3 4" key="1">
    <citation type="journal article" date="2017" name="G3 (Bethesda)">
        <title>First Draft Genome Sequence of the Pathogenic Fungus Lomentospora prolificans (Formerly Scedosporium prolificans).</title>
        <authorList>
            <person name="Luo R."/>
            <person name="Zimin A."/>
            <person name="Workman R."/>
            <person name="Fan Y."/>
            <person name="Pertea G."/>
            <person name="Grossman N."/>
            <person name="Wear M.P."/>
            <person name="Jia B."/>
            <person name="Miller H."/>
            <person name="Casadevall A."/>
            <person name="Timp W."/>
            <person name="Zhang S.X."/>
            <person name="Salzberg S.L."/>
        </authorList>
    </citation>
    <scope>NUCLEOTIDE SEQUENCE [LARGE SCALE GENOMIC DNA]</scope>
    <source>
        <strain evidence="3 4">JHH-5317</strain>
    </source>
</reference>
<dbReference type="OrthoDB" id="69550at2759"/>
<gene>
    <name evidence="3" type="ORF">jhhlp_002632</name>
</gene>
<evidence type="ECO:0000259" key="2">
    <source>
        <dbReference type="Pfam" id="PF14615"/>
    </source>
</evidence>
<evidence type="ECO:0000313" key="3">
    <source>
        <dbReference type="EMBL" id="PKS10875.1"/>
    </source>
</evidence>
<evidence type="ECO:0000256" key="1">
    <source>
        <dbReference type="SAM" id="MobiDB-lite"/>
    </source>
</evidence>
<dbReference type="InterPro" id="IPR028217">
    <property type="entry name" value="Rsa3_C"/>
</dbReference>
<proteinExistence type="predicted"/>
<keyword evidence="4" id="KW-1185">Reference proteome</keyword>
<feature type="region of interest" description="Disordered" evidence="1">
    <location>
        <begin position="49"/>
        <end position="79"/>
    </location>
</feature>
<dbReference type="Pfam" id="PF14615">
    <property type="entry name" value="Rsa3"/>
    <property type="match status" value="1"/>
</dbReference>
<dbReference type="AlphaFoldDB" id="A0A2N3NEL4"/>
<organism evidence="3 4">
    <name type="scientific">Lomentospora prolificans</name>
    <dbReference type="NCBI Taxonomy" id="41688"/>
    <lineage>
        <taxon>Eukaryota</taxon>
        <taxon>Fungi</taxon>
        <taxon>Dikarya</taxon>
        <taxon>Ascomycota</taxon>
        <taxon>Pezizomycotina</taxon>
        <taxon>Sordariomycetes</taxon>
        <taxon>Hypocreomycetidae</taxon>
        <taxon>Microascales</taxon>
        <taxon>Microascaceae</taxon>
        <taxon>Lomentospora</taxon>
    </lineage>
</organism>
<protein>
    <recommendedName>
        <fullName evidence="2">Ribosome-assembly protein 3 C-terminal domain-containing protein</fullName>
    </recommendedName>
</protein>
<dbReference type="EMBL" id="NLAX01000008">
    <property type="protein sequence ID" value="PKS10875.1"/>
    <property type="molecule type" value="Genomic_DNA"/>
</dbReference>
<feature type="compositionally biased region" description="Basic and acidic residues" evidence="1">
    <location>
        <begin position="68"/>
        <end position="79"/>
    </location>
</feature>
<sequence>MANLTDQNSAYYLQQATKELASDLTKLREAPDFKSDSVDLLVHTIRQGSFSLPAKPPKGNQPLASDLKSGRSSEKSSPQ</sequence>
<comment type="caution">
    <text evidence="3">The sequence shown here is derived from an EMBL/GenBank/DDBJ whole genome shotgun (WGS) entry which is preliminary data.</text>
</comment>
<name>A0A2N3NEL4_9PEZI</name>